<evidence type="ECO:0000313" key="2">
    <source>
        <dbReference type="Proteomes" id="UP000721861"/>
    </source>
</evidence>
<dbReference type="InterPro" id="IPR011659">
    <property type="entry name" value="WD40"/>
</dbReference>
<dbReference type="EMBL" id="JAGUCN010000001">
    <property type="protein sequence ID" value="MBS2210148.1"/>
    <property type="molecule type" value="Genomic_DNA"/>
</dbReference>
<dbReference type="RefSeq" id="WP_212224602.1">
    <property type="nucleotide sequence ID" value="NZ_JAGUCN010000001.1"/>
</dbReference>
<sequence>MAVVLLIGNWSVAQQKKNVRQEQKAFFKALNYAESDDYEKAISAFSNLVKTSPTFTEAYLHLGLCYLNTNKGAESAIPALQTGLSQLSADDQATPLGHDFMMALGEAYQVSLKPDSAILVYNVLLTKVDNADLDFKAQIEQEINNCRNAKVFLANPVQLTITNLGEAVNSRYDDHSPLVNVYEDVLLFTSRRPEAKLPELADGQFPEKVYVSANEKAHWEKAKLLNVFFKNPVHESGVSLSPDGNSLFIYRSDNDGKSIYVSYLEKGEWTEPVKLPFPINTPADETHASLSGDRSTLFFTSDREGGYGGLDIYMCKKDAYGRWGEARNLGSSINTRFDEETSMIHADGRTLYFASEGHNSMGRLDVFYAQMNPDSTWSLPVNLGYPINTPDDDFFFLPSLDKSHAYYASSRFDDNYGGSDIYKVEFDAAFEGELAVIEGQVSSADMKRGPIRLMVTRMTDRQLVGDYRPDEQSGKYTMFLETGHEYSIEQMAINQPMGESVIAVEPEMAYQKEPKVYSFSEIQMTPPLKRVIVAKTLSEQNIAAVAAIEADIKRIEYTPYFTLQVLALKRRPLFASLYLKGLDVDDIRTIKCKDGYTRYLYGAYIDYPTAKRTQKRIQQSGKFDDSFVRRLSEVEALQLK</sequence>
<comment type="caution">
    <text evidence="1">The sequence shown here is derived from an EMBL/GenBank/DDBJ whole genome shotgun (WGS) entry which is preliminary data.</text>
</comment>
<organism evidence="1 2">
    <name type="scientific">Carboxylicivirga mesophila</name>
    <dbReference type="NCBI Taxonomy" id="1166478"/>
    <lineage>
        <taxon>Bacteria</taxon>
        <taxon>Pseudomonadati</taxon>
        <taxon>Bacteroidota</taxon>
        <taxon>Bacteroidia</taxon>
        <taxon>Marinilabiliales</taxon>
        <taxon>Marinilabiliaceae</taxon>
        <taxon>Carboxylicivirga</taxon>
    </lineage>
</organism>
<reference evidence="1 2" key="1">
    <citation type="journal article" date="2014" name="Int. J. Syst. Evol. Microbiol.">
        <title>Carboxylicivirga gen. nov. in the family Marinilabiliaceae with two novel species, Carboxylicivirga mesophila sp. nov. and Carboxylicivirga taeanensis sp. nov., and reclassification of Cytophaga fermentans as Saccharicrinis fermentans gen. nov., comb. nov.</title>
        <authorList>
            <person name="Yang S.H."/>
            <person name="Seo H.S."/>
            <person name="Woo J.H."/>
            <person name="Oh H.M."/>
            <person name="Jang H."/>
            <person name="Lee J.H."/>
            <person name="Kim S.J."/>
            <person name="Kwon K.K."/>
        </authorList>
    </citation>
    <scope>NUCLEOTIDE SEQUENCE [LARGE SCALE GENOMIC DNA]</scope>
    <source>
        <strain evidence="1 2">JCM 18290</strain>
    </source>
</reference>
<dbReference type="Gene3D" id="2.120.10.30">
    <property type="entry name" value="TolB, C-terminal domain"/>
    <property type="match status" value="1"/>
</dbReference>
<accession>A0ABS5K598</accession>
<dbReference type="InterPro" id="IPR011042">
    <property type="entry name" value="6-blade_b-propeller_TolB-like"/>
</dbReference>
<dbReference type="SUPFAM" id="SSF48452">
    <property type="entry name" value="TPR-like"/>
    <property type="match status" value="1"/>
</dbReference>
<evidence type="ECO:0000313" key="1">
    <source>
        <dbReference type="EMBL" id="MBS2210148.1"/>
    </source>
</evidence>
<dbReference type="Proteomes" id="UP000721861">
    <property type="component" value="Unassembled WGS sequence"/>
</dbReference>
<dbReference type="SUPFAM" id="SSF82171">
    <property type="entry name" value="DPP6 N-terminal domain-like"/>
    <property type="match status" value="1"/>
</dbReference>
<dbReference type="Pfam" id="PF07676">
    <property type="entry name" value="PD40"/>
    <property type="match status" value="3"/>
</dbReference>
<dbReference type="Gene3D" id="1.25.40.10">
    <property type="entry name" value="Tetratricopeptide repeat domain"/>
    <property type="match status" value="1"/>
</dbReference>
<keyword evidence="2" id="KW-1185">Reference proteome</keyword>
<proteinExistence type="predicted"/>
<protein>
    <submittedName>
        <fullName evidence="1">PD40 domain-containing protein</fullName>
    </submittedName>
</protein>
<gene>
    <name evidence="1" type="ORF">KEM09_01980</name>
</gene>
<name>A0ABS5K598_9BACT</name>
<dbReference type="InterPro" id="IPR011990">
    <property type="entry name" value="TPR-like_helical_dom_sf"/>
</dbReference>